<dbReference type="PANTHER" id="PTHR43289:SF34">
    <property type="entry name" value="SERINE_THREONINE-PROTEIN KINASE YBDM-RELATED"/>
    <property type="match status" value="1"/>
</dbReference>
<dbReference type="InterPro" id="IPR049052">
    <property type="entry name" value="nSTAND1"/>
</dbReference>
<evidence type="ECO:0000256" key="3">
    <source>
        <dbReference type="ARBA" id="ARBA00022777"/>
    </source>
</evidence>
<keyword evidence="1" id="KW-0808">Transferase</keyword>
<feature type="transmembrane region" description="Helical" evidence="5">
    <location>
        <begin position="446"/>
        <end position="465"/>
    </location>
</feature>
<dbReference type="RefSeq" id="WP_189242009.1">
    <property type="nucleotide sequence ID" value="NZ_BMQP01000007.1"/>
</dbReference>
<dbReference type="InterPro" id="IPR011047">
    <property type="entry name" value="Quinoprotein_ADH-like_sf"/>
</dbReference>
<protein>
    <recommendedName>
        <fullName evidence="6">Protein kinase domain-containing protein</fullName>
    </recommendedName>
</protein>
<dbReference type="Pfam" id="PF00069">
    <property type="entry name" value="Pkinase"/>
    <property type="match status" value="1"/>
</dbReference>
<keyword evidence="5" id="KW-0472">Membrane</keyword>
<dbReference type="PROSITE" id="PS50011">
    <property type="entry name" value="PROTEIN_KINASE_DOM"/>
    <property type="match status" value="1"/>
</dbReference>
<dbReference type="GO" id="GO:0004674">
    <property type="term" value="F:protein serine/threonine kinase activity"/>
    <property type="evidence" value="ECO:0007669"/>
    <property type="project" value="TreeGrafter"/>
</dbReference>
<dbReference type="Proteomes" id="UP000655044">
    <property type="component" value="Unassembled WGS sequence"/>
</dbReference>
<dbReference type="Gene3D" id="2.130.10.10">
    <property type="entry name" value="YVTN repeat-like/Quinoprotein amine dehydrogenase"/>
    <property type="match status" value="3"/>
</dbReference>
<dbReference type="EMBL" id="BOOI01000019">
    <property type="protein sequence ID" value="GIH83970.1"/>
    <property type="molecule type" value="Genomic_DNA"/>
</dbReference>
<dbReference type="AlphaFoldDB" id="A0A8J3RZ54"/>
<reference evidence="7" key="1">
    <citation type="submission" date="2021-01" db="EMBL/GenBank/DDBJ databases">
        <title>Whole genome shotgun sequence of Planobispora rosea NBRC 15558.</title>
        <authorList>
            <person name="Komaki H."/>
            <person name="Tamura T."/>
        </authorList>
    </citation>
    <scope>NUCLEOTIDE SEQUENCE</scope>
    <source>
        <strain evidence="7">NBRC 15558</strain>
    </source>
</reference>
<gene>
    <name evidence="7" type="ORF">Pro02_23780</name>
</gene>
<dbReference type="SUPFAM" id="SSF56112">
    <property type="entry name" value="Protein kinase-like (PK-like)"/>
    <property type="match status" value="1"/>
</dbReference>
<dbReference type="CDD" id="cd14014">
    <property type="entry name" value="STKc_PknB_like"/>
    <property type="match status" value="1"/>
</dbReference>
<keyword evidence="3" id="KW-0418">Kinase</keyword>
<dbReference type="PROSITE" id="PS00108">
    <property type="entry name" value="PROTEIN_KINASE_ST"/>
    <property type="match status" value="1"/>
</dbReference>
<dbReference type="SUPFAM" id="SSF50998">
    <property type="entry name" value="Quinoprotein alcohol dehydrogenase-like"/>
    <property type="match status" value="1"/>
</dbReference>
<keyword evidence="5" id="KW-1133">Transmembrane helix</keyword>
<evidence type="ECO:0000256" key="1">
    <source>
        <dbReference type="ARBA" id="ARBA00022679"/>
    </source>
</evidence>
<dbReference type="InterPro" id="IPR015943">
    <property type="entry name" value="WD40/YVTN_repeat-like_dom_sf"/>
</dbReference>
<evidence type="ECO:0000256" key="4">
    <source>
        <dbReference type="ARBA" id="ARBA00022840"/>
    </source>
</evidence>
<sequence length="1160" mass="124088">MDALTPSDPYRLGRYWLAGRLGSGGQGVVYEAYGEAGERVAVKVPRADDPASRARLAKEAAAAQRVASFCTARIIEVRTDVARPYIVSEYVPGPNLRQVIAEEGPYRGDALRRLAIGAATALTAIHQAGVVHRDLKPDNIILGPDGPRVIDFGLARETGPTTTGPLMGTPAYMAPEVLAGRGATAAADVWAWGLVVLFAASGRDAVRGEDPAAVMTAVLDFRPDTGGLAEPLAALVTAALSRDPADRPAARDLLLALLGEVEGDRLLDEGGSVAAPLAGTADPDLGTIAEALFEELSESERAAAPDVFLRMVGGDGTIRQVSREELAGTEAVDSLLALYGAAGLVTAEDSAYTLARPALIQAWPRLRQWVTDNREGLPVHRRLTEAARFWDDHGRKPGDLLHGSNLDRTLRWAAAERRDITLLDLERAFLDAAAGQSRRQSRRRGLLAAALAVLLVAALGALGLAEYRRGISDRQRDEATARSLALRAAGLRETDPRRSMLLSVAAYRLAPSLPETRGALYESLGQRTVGMFTDPDMSADTVYTASRDGRVLVSVRGGRVRLWDVREGRQTRTFSGVSPTAREAALSPDGTTLAIQDDDRVRLWDVATGGTVGEAFAPGASPGGIEQLRFDPGGRLLGVPDDEREGRLRWWDVESGTRVRMDAVNADGTLGIAFSTGSGKAELWDLTDNRRIAADWLPAKKLIGQAEFSGSTLAVSEFLPELGNFSLRFWRVPSGTALAADGTGAQRGAPGEVGQRFALGFGGKFVASWRDRHLLVLRLADQQVVLIQDFPDVVDDVHFDEEDRVIRLSTGTGEMRSVDVAFLFDRPVQPASADGVVRLSSDGRVLAVHADDELRLWDVPGGRPIGTPRTVPGTALAFSWDGRRVAAGGDRRVVVLDAVTGREISDITVANPKARLVSGLALSPDGTALAVASGESPEPWQTLPIELWNVDRPSVTRATVTGSEDMSYRPDGKLLVTEISPELRLAEPGSGTPVERPGGLGSLADGPYAFSPDGRLVAIGLHDRLLVWRADFTGPVGRPFTAVPASEAYVLAWSPDGRTIAAYESADRIRLWDVEDRRPLGVLFEGWGPENGFADSASLAFSADGRTLYSATPDGFVRGYPLDGERAAAAVCERVGRTLTAAEWRDDVPDREPIEVCGTQ</sequence>
<name>A0A8J3RZ54_PLARO</name>
<dbReference type="Pfam" id="PF20703">
    <property type="entry name" value="nSTAND1"/>
    <property type="match status" value="1"/>
</dbReference>
<dbReference type="GO" id="GO:0005524">
    <property type="term" value="F:ATP binding"/>
    <property type="evidence" value="ECO:0007669"/>
    <property type="project" value="UniProtKB-KW"/>
</dbReference>
<evidence type="ECO:0000313" key="7">
    <source>
        <dbReference type="EMBL" id="GIH83970.1"/>
    </source>
</evidence>
<evidence type="ECO:0000256" key="2">
    <source>
        <dbReference type="ARBA" id="ARBA00022741"/>
    </source>
</evidence>
<keyword evidence="2" id="KW-0547">Nucleotide-binding</keyword>
<dbReference type="InterPro" id="IPR011009">
    <property type="entry name" value="Kinase-like_dom_sf"/>
</dbReference>
<dbReference type="InterPro" id="IPR000719">
    <property type="entry name" value="Prot_kinase_dom"/>
</dbReference>
<evidence type="ECO:0000259" key="6">
    <source>
        <dbReference type="PROSITE" id="PS50011"/>
    </source>
</evidence>
<dbReference type="SMART" id="SM00320">
    <property type="entry name" value="WD40"/>
    <property type="match status" value="5"/>
</dbReference>
<accession>A0A8J3RZ54</accession>
<keyword evidence="4" id="KW-0067">ATP-binding</keyword>
<keyword evidence="5" id="KW-0812">Transmembrane</keyword>
<comment type="caution">
    <text evidence="7">The sequence shown here is derived from an EMBL/GenBank/DDBJ whole genome shotgun (WGS) entry which is preliminary data.</text>
</comment>
<evidence type="ECO:0000256" key="5">
    <source>
        <dbReference type="SAM" id="Phobius"/>
    </source>
</evidence>
<organism evidence="7 8">
    <name type="scientific">Planobispora rosea</name>
    <dbReference type="NCBI Taxonomy" id="35762"/>
    <lineage>
        <taxon>Bacteria</taxon>
        <taxon>Bacillati</taxon>
        <taxon>Actinomycetota</taxon>
        <taxon>Actinomycetes</taxon>
        <taxon>Streptosporangiales</taxon>
        <taxon>Streptosporangiaceae</taxon>
        <taxon>Planobispora</taxon>
    </lineage>
</organism>
<dbReference type="InterPro" id="IPR008271">
    <property type="entry name" value="Ser/Thr_kinase_AS"/>
</dbReference>
<dbReference type="Gene3D" id="1.10.510.10">
    <property type="entry name" value="Transferase(Phosphotransferase) domain 1"/>
    <property type="match status" value="1"/>
</dbReference>
<dbReference type="SMART" id="SM00220">
    <property type="entry name" value="S_TKc"/>
    <property type="match status" value="1"/>
</dbReference>
<evidence type="ECO:0000313" key="8">
    <source>
        <dbReference type="Proteomes" id="UP000655044"/>
    </source>
</evidence>
<dbReference type="PANTHER" id="PTHR43289">
    <property type="entry name" value="MITOGEN-ACTIVATED PROTEIN KINASE KINASE KINASE 20-RELATED"/>
    <property type="match status" value="1"/>
</dbReference>
<proteinExistence type="predicted"/>
<dbReference type="Gene3D" id="3.30.200.20">
    <property type="entry name" value="Phosphorylase Kinase, domain 1"/>
    <property type="match status" value="1"/>
</dbReference>
<keyword evidence="8" id="KW-1185">Reference proteome</keyword>
<feature type="domain" description="Protein kinase" evidence="6">
    <location>
        <begin position="15"/>
        <end position="258"/>
    </location>
</feature>
<dbReference type="InterPro" id="IPR001680">
    <property type="entry name" value="WD40_rpt"/>
</dbReference>